<feature type="chain" id="PRO_5003340064" evidence="1">
    <location>
        <begin position="24"/>
        <end position="74"/>
    </location>
</feature>
<reference evidence="2" key="4">
    <citation type="submission" date="2025-09" db="UniProtKB">
        <authorList>
            <consortium name="Ensembl"/>
        </authorList>
    </citation>
    <scope>IDENTIFICATION</scope>
</reference>
<accession>F6QM98</accession>
<reference evidence="2" key="3">
    <citation type="submission" date="2025-08" db="UniProtKB">
        <authorList>
            <consortium name="Ensembl"/>
        </authorList>
    </citation>
    <scope>IDENTIFICATION</scope>
</reference>
<evidence type="ECO:0000256" key="1">
    <source>
        <dbReference type="SAM" id="SignalP"/>
    </source>
</evidence>
<dbReference type="HOGENOM" id="CLU_2687069_0_0_1"/>
<dbReference type="Proteomes" id="UP000008144">
    <property type="component" value="Chromosome 12"/>
</dbReference>
<sequence length="74" mass="8809">MNKSALSVLLLIGLLVLTDINYAAVSRRRRLRYITFLCRRPDNPNAYLCRRRSGYNQRKQVQDTDFNFNLEEEE</sequence>
<dbReference type="AlphaFoldDB" id="F6QM98"/>
<reference evidence="3" key="1">
    <citation type="journal article" date="2002" name="Science">
        <title>The draft genome of Ciona intestinalis: insights into chordate and vertebrate origins.</title>
        <authorList>
            <person name="Dehal P."/>
            <person name="Satou Y."/>
            <person name="Campbell R.K."/>
            <person name="Chapman J."/>
            <person name="Degnan B."/>
            <person name="De Tomaso A."/>
            <person name="Davidson B."/>
            <person name="Di Gregorio A."/>
            <person name="Gelpke M."/>
            <person name="Goodstein D.M."/>
            <person name="Harafuji N."/>
            <person name="Hastings K.E."/>
            <person name="Ho I."/>
            <person name="Hotta K."/>
            <person name="Huang W."/>
            <person name="Kawashima T."/>
            <person name="Lemaire P."/>
            <person name="Martinez D."/>
            <person name="Meinertzhagen I.A."/>
            <person name="Necula S."/>
            <person name="Nonaka M."/>
            <person name="Putnam N."/>
            <person name="Rash S."/>
            <person name="Saiga H."/>
            <person name="Satake M."/>
            <person name="Terry A."/>
            <person name="Yamada L."/>
            <person name="Wang H.G."/>
            <person name="Awazu S."/>
            <person name="Azumi K."/>
            <person name="Boore J."/>
            <person name="Branno M."/>
            <person name="Chin-Bow S."/>
            <person name="DeSantis R."/>
            <person name="Doyle S."/>
            <person name="Francino P."/>
            <person name="Keys D.N."/>
            <person name="Haga S."/>
            <person name="Hayashi H."/>
            <person name="Hino K."/>
            <person name="Imai K.S."/>
            <person name="Inaba K."/>
            <person name="Kano S."/>
            <person name="Kobayashi K."/>
            <person name="Kobayashi M."/>
            <person name="Lee B.I."/>
            <person name="Makabe K.W."/>
            <person name="Manohar C."/>
            <person name="Matassi G."/>
            <person name="Medina M."/>
            <person name="Mochizuki Y."/>
            <person name="Mount S."/>
            <person name="Morishita T."/>
            <person name="Miura S."/>
            <person name="Nakayama A."/>
            <person name="Nishizaka S."/>
            <person name="Nomoto H."/>
            <person name="Ohta F."/>
            <person name="Oishi K."/>
            <person name="Rigoutsos I."/>
            <person name="Sano M."/>
            <person name="Sasaki A."/>
            <person name="Sasakura Y."/>
            <person name="Shoguchi E."/>
            <person name="Shin-i T."/>
            <person name="Spagnuolo A."/>
            <person name="Stainier D."/>
            <person name="Suzuki M.M."/>
            <person name="Tassy O."/>
            <person name="Takatori N."/>
            <person name="Tokuoka M."/>
            <person name="Yagi K."/>
            <person name="Yoshizaki F."/>
            <person name="Wada S."/>
            <person name="Zhang C."/>
            <person name="Hyatt P.D."/>
            <person name="Larimer F."/>
            <person name="Detter C."/>
            <person name="Doggett N."/>
            <person name="Glavina T."/>
            <person name="Hawkins T."/>
            <person name="Richardson P."/>
            <person name="Lucas S."/>
            <person name="Kohara Y."/>
            <person name="Levine M."/>
            <person name="Satoh N."/>
            <person name="Rokhsar D.S."/>
        </authorList>
    </citation>
    <scope>NUCLEOTIDE SEQUENCE [LARGE SCALE GENOMIC DNA]</scope>
</reference>
<evidence type="ECO:0000313" key="2">
    <source>
        <dbReference type="Ensembl" id="ENSCINP00000020118.3"/>
    </source>
</evidence>
<proteinExistence type="predicted"/>
<keyword evidence="3" id="KW-1185">Reference proteome</keyword>
<feature type="signal peptide" evidence="1">
    <location>
        <begin position="1"/>
        <end position="23"/>
    </location>
</feature>
<keyword evidence="1" id="KW-0732">Signal</keyword>
<evidence type="ECO:0000313" key="3">
    <source>
        <dbReference type="Proteomes" id="UP000008144"/>
    </source>
</evidence>
<dbReference type="GeneTree" id="ENSGT00940000179425"/>
<name>F6QM98_CIOIN</name>
<dbReference type="EMBL" id="EAAA01000981">
    <property type="status" value="NOT_ANNOTATED_CDS"/>
    <property type="molecule type" value="Genomic_DNA"/>
</dbReference>
<dbReference type="Ensembl" id="ENSCINT00000020118.3">
    <property type="protein sequence ID" value="ENSCINP00000020118.3"/>
    <property type="gene ID" value="ENSCING00000009998.3"/>
</dbReference>
<dbReference type="InParanoid" id="F6QM98"/>
<reference evidence="2" key="2">
    <citation type="journal article" date="2008" name="Genome Biol.">
        <title>Improved genome assembly and evidence-based global gene model set for the chordate Ciona intestinalis: new insight into intron and operon populations.</title>
        <authorList>
            <person name="Satou Y."/>
            <person name="Mineta K."/>
            <person name="Ogasawara M."/>
            <person name="Sasakura Y."/>
            <person name="Shoguchi E."/>
            <person name="Ueno K."/>
            <person name="Yamada L."/>
            <person name="Matsumoto J."/>
            <person name="Wasserscheid J."/>
            <person name="Dewar K."/>
            <person name="Wiley G.B."/>
            <person name="Macmil S.L."/>
            <person name="Roe B.A."/>
            <person name="Zeller R.W."/>
            <person name="Hastings K.E."/>
            <person name="Lemaire P."/>
            <person name="Lindquist E."/>
            <person name="Endo T."/>
            <person name="Hotta K."/>
            <person name="Inaba K."/>
        </authorList>
    </citation>
    <scope>NUCLEOTIDE SEQUENCE [LARGE SCALE GENOMIC DNA]</scope>
    <source>
        <strain evidence="2">wild type</strain>
    </source>
</reference>
<protein>
    <submittedName>
        <fullName evidence="2">Uncharacterized protein</fullName>
    </submittedName>
</protein>
<organism evidence="2 3">
    <name type="scientific">Ciona intestinalis</name>
    <name type="common">Transparent sea squirt</name>
    <name type="synonym">Ascidia intestinalis</name>
    <dbReference type="NCBI Taxonomy" id="7719"/>
    <lineage>
        <taxon>Eukaryota</taxon>
        <taxon>Metazoa</taxon>
        <taxon>Chordata</taxon>
        <taxon>Tunicata</taxon>
        <taxon>Ascidiacea</taxon>
        <taxon>Phlebobranchia</taxon>
        <taxon>Cionidae</taxon>
        <taxon>Ciona</taxon>
    </lineage>
</organism>